<protein>
    <recommendedName>
        <fullName evidence="2">BAH domain-containing protein</fullName>
    </recommendedName>
</protein>
<feature type="region of interest" description="Disordered" evidence="1">
    <location>
        <begin position="196"/>
        <end position="227"/>
    </location>
</feature>
<dbReference type="SMART" id="SM00439">
    <property type="entry name" value="BAH"/>
    <property type="match status" value="1"/>
</dbReference>
<sequence>MPVTSSGSLFAVSGVHWIGEGQDGDRRGVDKHYRKFSLGGEEFCLGDFILISRQENICESSAREDCYVARISDLYEKELMYNRAEVQRFAQVRWYWQKQEVTGRLHRLLKGQKMDDNEVILDLSNSFERDIDLETVVGKCQVLHVTDNSDLSPLVTKENNNNIQTFVARRAYNGKVFQPLSEIAVDEYTPATVRTPVNNKKHRDSQLKLNTPNGNSLLNNSNGRSEV</sequence>
<dbReference type="AlphaFoldDB" id="A0A8S3ZC32"/>
<dbReference type="OrthoDB" id="10507621at2759"/>
<dbReference type="PROSITE" id="PS51038">
    <property type="entry name" value="BAH"/>
    <property type="match status" value="1"/>
</dbReference>
<reference evidence="3" key="1">
    <citation type="submission" date="2021-04" db="EMBL/GenBank/DDBJ databases">
        <authorList>
            <consortium name="Molecular Ecology Group"/>
        </authorList>
    </citation>
    <scope>NUCLEOTIDE SEQUENCE</scope>
</reference>
<feature type="compositionally biased region" description="Low complexity" evidence="1">
    <location>
        <begin position="213"/>
        <end position="227"/>
    </location>
</feature>
<accession>A0A8S3ZC32</accession>
<organism evidence="3 4">
    <name type="scientific">Candidula unifasciata</name>
    <dbReference type="NCBI Taxonomy" id="100452"/>
    <lineage>
        <taxon>Eukaryota</taxon>
        <taxon>Metazoa</taxon>
        <taxon>Spiralia</taxon>
        <taxon>Lophotrochozoa</taxon>
        <taxon>Mollusca</taxon>
        <taxon>Gastropoda</taxon>
        <taxon>Heterobranchia</taxon>
        <taxon>Euthyneura</taxon>
        <taxon>Panpulmonata</taxon>
        <taxon>Eupulmonata</taxon>
        <taxon>Stylommatophora</taxon>
        <taxon>Helicina</taxon>
        <taxon>Helicoidea</taxon>
        <taxon>Geomitridae</taxon>
        <taxon>Candidula</taxon>
    </lineage>
</organism>
<evidence type="ECO:0000313" key="4">
    <source>
        <dbReference type="Proteomes" id="UP000678393"/>
    </source>
</evidence>
<dbReference type="EMBL" id="CAJHNH020002157">
    <property type="protein sequence ID" value="CAG5125768.1"/>
    <property type="molecule type" value="Genomic_DNA"/>
</dbReference>
<gene>
    <name evidence="3" type="ORF">CUNI_LOCUS11326</name>
</gene>
<evidence type="ECO:0000313" key="3">
    <source>
        <dbReference type="EMBL" id="CAG5125768.1"/>
    </source>
</evidence>
<comment type="caution">
    <text evidence="3">The sequence shown here is derived from an EMBL/GenBank/DDBJ whole genome shotgun (WGS) entry which is preliminary data.</text>
</comment>
<dbReference type="InterPro" id="IPR043151">
    <property type="entry name" value="BAH_sf"/>
</dbReference>
<dbReference type="InterPro" id="IPR001025">
    <property type="entry name" value="BAH_dom"/>
</dbReference>
<feature type="non-terminal residue" evidence="3">
    <location>
        <position position="1"/>
    </location>
</feature>
<dbReference type="Pfam" id="PF01426">
    <property type="entry name" value="BAH"/>
    <property type="match status" value="1"/>
</dbReference>
<keyword evidence="4" id="KW-1185">Reference proteome</keyword>
<proteinExistence type="predicted"/>
<dbReference type="GO" id="GO:0003682">
    <property type="term" value="F:chromatin binding"/>
    <property type="evidence" value="ECO:0007669"/>
    <property type="project" value="InterPro"/>
</dbReference>
<evidence type="ECO:0000256" key="1">
    <source>
        <dbReference type="SAM" id="MobiDB-lite"/>
    </source>
</evidence>
<dbReference type="Gene3D" id="2.30.30.490">
    <property type="match status" value="1"/>
</dbReference>
<feature type="domain" description="BAH" evidence="2">
    <location>
        <begin position="41"/>
        <end position="183"/>
    </location>
</feature>
<name>A0A8S3ZC32_9EUPU</name>
<dbReference type="Proteomes" id="UP000678393">
    <property type="component" value="Unassembled WGS sequence"/>
</dbReference>
<evidence type="ECO:0000259" key="2">
    <source>
        <dbReference type="PROSITE" id="PS51038"/>
    </source>
</evidence>